<name>A0A543ART4_9ACTN</name>
<protein>
    <recommendedName>
        <fullName evidence="3">TetR family transcriptional regulator</fullName>
    </recommendedName>
</protein>
<evidence type="ECO:0000313" key="2">
    <source>
        <dbReference type="Proteomes" id="UP000317043"/>
    </source>
</evidence>
<dbReference type="SUPFAM" id="SSF48498">
    <property type="entry name" value="Tetracyclin repressor-like, C-terminal domain"/>
    <property type="match status" value="1"/>
</dbReference>
<dbReference type="SUPFAM" id="SSF46689">
    <property type="entry name" value="Homeodomain-like"/>
    <property type="match status" value="1"/>
</dbReference>
<proteinExistence type="predicted"/>
<dbReference type="EMBL" id="VFOW01000001">
    <property type="protein sequence ID" value="TQL75301.1"/>
    <property type="molecule type" value="Genomic_DNA"/>
</dbReference>
<accession>A0A543ART4</accession>
<dbReference type="InterPro" id="IPR009057">
    <property type="entry name" value="Homeodomain-like_sf"/>
</dbReference>
<reference evidence="1 2" key="1">
    <citation type="submission" date="2019-06" db="EMBL/GenBank/DDBJ databases">
        <title>Sequencing the genomes of 1000 actinobacteria strains.</title>
        <authorList>
            <person name="Klenk H.-P."/>
        </authorList>
    </citation>
    <scope>NUCLEOTIDE SEQUENCE [LARGE SCALE GENOMIC DNA]</scope>
    <source>
        <strain evidence="1 2">DSM 45928</strain>
    </source>
</reference>
<evidence type="ECO:0000313" key="1">
    <source>
        <dbReference type="EMBL" id="TQL75301.1"/>
    </source>
</evidence>
<comment type="caution">
    <text evidence="1">The sequence shown here is derived from an EMBL/GenBank/DDBJ whole genome shotgun (WGS) entry which is preliminary data.</text>
</comment>
<dbReference type="AlphaFoldDB" id="A0A543ART4"/>
<keyword evidence="2" id="KW-1185">Reference proteome</keyword>
<dbReference type="InParanoid" id="A0A543ART4"/>
<dbReference type="Gene3D" id="1.10.357.10">
    <property type="entry name" value="Tetracycline Repressor, domain 2"/>
    <property type="match status" value="1"/>
</dbReference>
<sequence>MNTCSFRAGTGAAYTLPMVRGVAIPDVRQHLFAALEQVVLHEGTGRLSGRGITQEAKVATGLLHAHFGDLDEFFAGYAVDRSFQISAGAAELVDKVGTGSVLVNLTDLASQWQALSVLARLIAARPSLVDEVAKVLGSGHSAWEAIERATADYLRREQSAGRVDAEVNPGSLGAAVSALLHHLVLTTDSETESRRRLARVLAGLLNREPHPQHR</sequence>
<gene>
    <name evidence="1" type="ORF">FB566_0798</name>
</gene>
<evidence type="ECO:0008006" key="3">
    <source>
        <dbReference type="Google" id="ProtNLM"/>
    </source>
</evidence>
<dbReference type="InterPro" id="IPR036271">
    <property type="entry name" value="Tet_transcr_reg_TetR-rel_C_sf"/>
</dbReference>
<organism evidence="1 2">
    <name type="scientific">Stackebrandtia endophytica</name>
    <dbReference type="NCBI Taxonomy" id="1496996"/>
    <lineage>
        <taxon>Bacteria</taxon>
        <taxon>Bacillati</taxon>
        <taxon>Actinomycetota</taxon>
        <taxon>Actinomycetes</taxon>
        <taxon>Glycomycetales</taxon>
        <taxon>Glycomycetaceae</taxon>
        <taxon>Stackebrandtia</taxon>
    </lineage>
</organism>
<dbReference type="Proteomes" id="UP000317043">
    <property type="component" value="Unassembled WGS sequence"/>
</dbReference>